<dbReference type="AlphaFoldDB" id="A0A4V0YZ94"/>
<accession>A0A4V0YZ94</accession>
<sequence>MPKQNFTLGTSSVFDSQAQTDRPIKLFLTVYDVAPQDWIDQTHPRTGVLLPRPMTIGEYKQLWNNQLQGSLSHPLAKGENFLFDLSPWANLPDDTYLMMEWTFEVIHPSSSEK</sequence>
<dbReference type="Proteomes" id="UP000290365">
    <property type="component" value="Chromosome"/>
</dbReference>
<proteinExistence type="predicted"/>
<evidence type="ECO:0000313" key="1">
    <source>
        <dbReference type="EMBL" id="QBD78931.1"/>
    </source>
</evidence>
<reference evidence="1 2" key="1">
    <citation type="submission" date="2019-01" db="EMBL/GenBank/DDBJ databases">
        <title>Ktedonosporobacter rubrisoli SCAWS-G2.</title>
        <authorList>
            <person name="Huang Y."/>
            <person name="Yan B."/>
        </authorList>
    </citation>
    <scope>NUCLEOTIDE SEQUENCE [LARGE SCALE GENOMIC DNA]</scope>
    <source>
        <strain evidence="1 2">SCAWS-G2</strain>
    </source>
</reference>
<dbReference type="EMBL" id="CP035758">
    <property type="protein sequence ID" value="QBD78931.1"/>
    <property type="molecule type" value="Genomic_DNA"/>
</dbReference>
<gene>
    <name evidence="1" type="ORF">EPA93_24280</name>
</gene>
<name>A0A4V0YZ94_KTERU</name>
<protein>
    <submittedName>
        <fullName evidence="1">Uncharacterized protein</fullName>
    </submittedName>
</protein>
<dbReference type="RefSeq" id="WP_129889984.1">
    <property type="nucleotide sequence ID" value="NZ_CP035758.1"/>
</dbReference>
<dbReference type="KEGG" id="kbs:EPA93_24280"/>
<evidence type="ECO:0000313" key="2">
    <source>
        <dbReference type="Proteomes" id="UP000290365"/>
    </source>
</evidence>
<organism evidence="1 2">
    <name type="scientific">Ktedonosporobacter rubrisoli</name>
    <dbReference type="NCBI Taxonomy" id="2509675"/>
    <lineage>
        <taxon>Bacteria</taxon>
        <taxon>Bacillati</taxon>
        <taxon>Chloroflexota</taxon>
        <taxon>Ktedonobacteria</taxon>
        <taxon>Ktedonobacterales</taxon>
        <taxon>Ktedonosporobacteraceae</taxon>
        <taxon>Ktedonosporobacter</taxon>
    </lineage>
</organism>
<keyword evidence="2" id="KW-1185">Reference proteome</keyword>